<evidence type="ECO:0000256" key="2">
    <source>
        <dbReference type="ARBA" id="ARBA00004496"/>
    </source>
</evidence>
<protein>
    <submittedName>
        <fullName evidence="6">Uncharacterized protein</fullName>
    </submittedName>
</protein>
<dbReference type="Pfam" id="PF03517">
    <property type="entry name" value="Voldacs"/>
    <property type="match status" value="1"/>
</dbReference>
<keyword evidence="4" id="KW-0539">Nucleus</keyword>
<dbReference type="OrthoDB" id="19714at2759"/>
<reference evidence="6 7" key="1">
    <citation type="submission" date="2019-06" db="EMBL/GenBank/DDBJ databases">
        <title>A chromosomal-level reference genome of Carpinus fangiana (Coryloideae, Betulaceae).</title>
        <authorList>
            <person name="Yang X."/>
            <person name="Wang Z."/>
            <person name="Zhang L."/>
            <person name="Hao G."/>
            <person name="Liu J."/>
            <person name="Yang Y."/>
        </authorList>
    </citation>
    <scope>NUCLEOTIDE SEQUENCE [LARGE SCALE GENOMIC DNA]</scope>
    <source>
        <strain evidence="6">Cfa_2016G</strain>
        <tissue evidence="6">Leaf</tissue>
    </source>
</reference>
<dbReference type="Gene3D" id="2.30.29.30">
    <property type="entry name" value="Pleckstrin-homology domain (PH domain)/Phosphotyrosine-binding domain (PTB)"/>
    <property type="match status" value="1"/>
</dbReference>
<evidence type="ECO:0000313" key="7">
    <source>
        <dbReference type="Proteomes" id="UP000327013"/>
    </source>
</evidence>
<dbReference type="AlphaFoldDB" id="A0A5N6KZI9"/>
<feature type="region of interest" description="Disordered" evidence="5">
    <location>
        <begin position="205"/>
        <end position="296"/>
    </location>
</feature>
<dbReference type="InterPro" id="IPR011993">
    <property type="entry name" value="PH-like_dom_sf"/>
</dbReference>
<dbReference type="PANTHER" id="PTHR21399:SF0">
    <property type="entry name" value="METHYLOSOME SUBUNIT PICLN"/>
    <property type="match status" value="1"/>
</dbReference>
<feature type="compositionally biased region" description="Polar residues" evidence="5">
    <location>
        <begin position="1"/>
        <end position="11"/>
    </location>
</feature>
<feature type="compositionally biased region" description="Acidic residues" evidence="5">
    <location>
        <begin position="249"/>
        <end position="269"/>
    </location>
</feature>
<dbReference type="GO" id="GO:0005829">
    <property type="term" value="C:cytosol"/>
    <property type="evidence" value="ECO:0007669"/>
    <property type="project" value="TreeGrafter"/>
</dbReference>
<feature type="region of interest" description="Disordered" evidence="5">
    <location>
        <begin position="1"/>
        <end position="23"/>
    </location>
</feature>
<evidence type="ECO:0000313" key="6">
    <source>
        <dbReference type="EMBL" id="KAB8360927.1"/>
    </source>
</evidence>
<dbReference type="GO" id="GO:0045292">
    <property type="term" value="P:mRNA cis splicing, via spliceosome"/>
    <property type="evidence" value="ECO:0007669"/>
    <property type="project" value="TreeGrafter"/>
</dbReference>
<organism evidence="6 7">
    <name type="scientific">Carpinus fangiana</name>
    <dbReference type="NCBI Taxonomy" id="176857"/>
    <lineage>
        <taxon>Eukaryota</taxon>
        <taxon>Viridiplantae</taxon>
        <taxon>Streptophyta</taxon>
        <taxon>Embryophyta</taxon>
        <taxon>Tracheophyta</taxon>
        <taxon>Spermatophyta</taxon>
        <taxon>Magnoliopsida</taxon>
        <taxon>eudicotyledons</taxon>
        <taxon>Gunneridae</taxon>
        <taxon>Pentapetalae</taxon>
        <taxon>rosids</taxon>
        <taxon>fabids</taxon>
        <taxon>Fagales</taxon>
        <taxon>Betulaceae</taxon>
        <taxon>Carpinus</taxon>
    </lineage>
</organism>
<gene>
    <name evidence="6" type="ORF">FH972_024659</name>
</gene>
<dbReference type="Proteomes" id="UP000327013">
    <property type="component" value="Unassembled WGS sequence"/>
</dbReference>
<comment type="caution">
    <text evidence="6">The sequence shown here is derived from an EMBL/GenBank/DDBJ whole genome shotgun (WGS) entry which is preliminary data.</text>
</comment>
<proteinExistence type="predicted"/>
<dbReference type="GO" id="GO:0000387">
    <property type="term" value="P:spliceosomal snRNP assembly"/>
    <property type="evidence" value="ECO:0007669"/>
    <property type="project" value="TreeGrafter"/>
</dbReference>
<dbReference type="PANTHER" id="PTHR21399">
    <property type="entry name" value="CHLORIDE CONDUCTANCE REGULATORY PROTEIN ICLN"/>
    <property type="match status" value="1"/>
</dbReference>
<dbReference type="EMBL" id="VIBQ01000017">
    <property type="protein sequence ID" value="KAB8360927.1"/>
    <property type="molecule type" value="Genomic_DNA"/>
</dbReference>
<sequence length="296" mass="31451">MMSQTFPTSADYTPLSEHESSTPSTFFGGKAVLHEHQIECQVLVTLSEFPALAEFGTLAGSTPKATNGNSNGNGESTHHEEQSICDKVDVFVNSHDLTLANRQGEDAKILRIPYPAISLHASQRLYLSSSGSYTTTPSESSKEPIHAVYLQLDPSYATRDQTNPDIEDISADATLLIVPPPFAGIQGQSNSEAAQAIFEALGRCADLHPDPDADSDAEGDGQGGSMTILGEGSLPGAGGWITAENAHEFEDEFADPDETGLEGPTVEEDLGPRVGSKREGDDPDDGGDDGKWQRTC</sequence>
<keyword evidence="7" id="KW-1185">Reference proteome</keyword>
<dbReference type="InterPro" id="IPR039924">
    <property type="entry name" value="ICln/Lot5/Saf5"/>
</dbReference>
<name>A0A5N6KZI9_9ROSI</name>
<accession>A0A5N6KZI9</accession>
<dbReference type="GO" id="GO:0034715">
    <property type="term" value="C:pICln-Sm protein complex"/>
    <property type="evidence" value="ECO:0007669"/>
    <property type="project" value="TreeGrafter"/>
</dbReference>
<feature type="region of interest" description="Disordered" evidence="5">
    <location>
        <begin position="60"/>
        <end position="82"/>
    </location>
</feature>
<keyword evidence="3" id="KW-0963">Cytoplasm</keyword>
<dbReference type="GO" id="GO:0005681">
    <property type="term" value="C:spliceosomal complex"/>
    <property type="evidence" value="ECO:0007669"/>
    <property type="project" value="TreeGrafter"/>
</dbReference>
<evidence type="ECO:0000256" key="1">
    <source>
        <dbReference type="ARBA" id="ARBA00004123"/>
    </source>
</evidence>
<comment type="subcellular location">
    <subcellularLocation>
        <location evidence="2">Cytoplasm</location>
    </subcellularLocation>
    <subcellularLocation>
        <location evidence="1">Nucleus</location>
    </subcellularLocation>
</comment>
<evidence type="ECO:0000256" key="4">
    <source>
        <dbReference type="ARBA" id="ARBA00023242"/>
    </source>
</evidence>
<evidence type="ECO:0000256" key="5">
    <source>
        <dbReference type="SAM" id="MobiDB-lite"/>
    </source>
</evidence>
<evidence type="ECO:0000256" key="3">
    <source>
        <dbReference type="ARBA" id="ARBA00022490"/>
    </source>
</evidence>